<dbReference type="EMBL" id="DS469963">
    <property type="protein sequence ID" value="EDO30921.1"/>
    <property type="molecule type" value="Genomic_DNA"/>
</dbReference>
<sequence>MKVIFSYILKNDPQPLTCVSLTTGAQTSTTVTPSATTTAPATTTDGVPATTTAGSATGSISPTPAASATASPAATATVAPMPSSAPADPNTYLMIKATIGNCSDSTKQSLKEAFDTLFQNISYKLDNVTVKLTEKDGKCMMNATLRFGREIKYQIYKPAYDELVKGEFAGVSFEKATLEIDVKAPGATVTEWKVSKATCEGKCCGKAATGAALEHTRTCTPNDKCTYVPVKIDMMVDKCDTTVCKDYCSSGTPDCINISIVLLFASLLANKFI</sequence>
<reference evidence="2 3" key="1">
    <citation type="journal article" date="2007" name="Science">
        <title>Sea anemone genome reveals ancestral eumetazoan gene repertoire and genomic organization.</title>
        <authorList>
            <person name="Putnam N.H."/>
            <person name="Srivastava M."/>
            <person name="Hellsten U."/>
            <person name="Dirks B."/>
            <person name="Chapman J."/>
            <person name="Salamov A."/>
            <person name="Terry A."/>
            <person name="Shapiro H."/>
            <person name="Lindquist E."/>
            <person name="Kapitonov V.V."/>
            <person name="Jurka J."/>
            <person name="Genikhovich G."/>
            <person name="Grigoriev I.V."/>
            <person name="Lucas S.M."/>
            <person name="Steele R.E."/>
            <person name="Finnerty J.R."/>
            <person name="Technau U."/>
            <person name="Martindale M.Q."/>
            <person name="Rokhsar D.S."/>
        </authorList>
    </citation>
    <scope>NUCLEOTIDE SEQUENCE [LARGE SCALE GENOMIC DNA]</scope>
    <source>
        <strain evidence="3">CH2 X CH6</strain>
    </source>
</reference>
<proteinExistence type="predicted"/>
<dbReference type="AlphaFoldDB" id="A7SZE5"/>
<protein>
    <submittedName>
        <fullName evidence="2">Uncharacterized protein</fullName>
    </submittedName>
</protein>
<organism evidence="2 3">
    <name type="scientific">Nematostella vectensis</name>
    <name type="common">Starlet sea anemone</name>
    <dbReference type="NCBI Taxonomy" id="45351"/>
    <lineage>
        <taxon>Eukaryota</taxon>
        <taxon>Metazoa</taxon>
        <taxon>Cnidaria</taxon>
        <taxon>Anthozoa</taxon>
        <taxon>Hexacorallia</taxon>
        <taxon>Actiniaria</taxon>
        <taxon>Edwardsiidae</taxon>
        <taxon>Nematostella</taxon>
    </lineage>
</organism>
<name>A7SZE5_NEMVE</name>
<dbReference type="KEGG" id="nve:5501755"/>
<evidence type="ECO:0000313" key="3">
    <source>
        <dbReference type="Proteomes" id="UP000001593"/>
    </source>
</evidence>
<dbReference type="InParanoid" id="A7SZE5"/>
<dbReference type="Proteomes" id="UP000001593">
    <property type="component" value="Unassembled WGS sequence"/>
</dbReference>
<evidence type="ECO:0000256" key="1">
    <source>
        <dbReference type="SAM" id="MobiDB-lite"/>
    </source>
</evidence>
<accession>A7SZE5</accession>
<feature type="region of interest" description="Disordered" evidence="1">
    <location>
        <begin position="27"/>
        <end position="67"/>
    </location>
</feature>
<dbReference type="OMA" id="MATRMIF"/>
<evidence type="ECO:0000313" key="2">
    <source>
        <dbReference type="EMBL" id="EDO30921.1"/>
    </source>
</evidence>
<keyword evidence="3" id="KW-1185">Reference proteome</keyword>
<dbReference type="HOGENOM" id="CLU_1020476_0_0_1"/>
<gene>
    <name evidence="2" type="ORF">NEMVEDRAFT_v1g248206</name>
</gene>